<dbReference type="GO" id="GO:0016987">
    <property type="term" value="F:sigma factor activity"/>
    <property type="evidence" value="ECO:0007669"/>
    <property type="project" value="UniProtKB-KW"/>
</dbReference>
<protein>
    <submittedName>
        <fullName evidence="7">RNA polymerase sigma factor</fullName>
    </submittedName>
</protein>
<evidence type="ECO:0000259" key="6">
    <source>
        <dbReference type="Pfam" id="PF08281"/>
    </source>
</evidence>
<name>A0A089PWC2_9ENTR</name>
<keyword evidence="3" id="KW-0731">Sigma factor</keyword>
<dbReference type="GO" id="GO:0003677">
    <property type="term" value="F:DNA binding"/>
    <property type="evidence" value="ECO:0007669"/>
    <property type="project" value="InterPro"/>
</dbReference>
<feature type="domain" description="RNA polymerase sigma-70 region 2" evidence="5">
    <location>
        <begin position="27"/>
        <end position="94"/>
    </location>
</feature>
<dbReference type="NCBIfam" id="TIGR02937">
    <property type="entry name" value="sigma70-ECF"/>
    <property type="match status" value="1"/>
</dbReference>
<dbReference type="Gene3D" id="1.10.1740.10">
    <property type="match status" value="1"/>
</dbReference>
<dbReference type="RefSeq" id="WP_038472230.1">
    <property type="nucleotide sequence ID" value="NZ_CP009451.1"/>
</dbReference>
<reference evidence="7 8" key="1">
    <citation type="submission" date="2014-09" db="EMBL/GenBank/DDBJ databases">
        <title>Cedecea neteri SSMD04 Genome Sequencing.</title>
        <authorList>
            <person name="Tan J.-Y."/>
        </authorList>
    </citation>
    <scope>NUCLEOTIDE SEQUENCE [LARGE SCALE GENOMIC DNA]</scope>
    <source>
        <strain evidence="7 8">SSMD04</strain>
    </source>
</reference>
<dbReference type="InterPro" id="IPR013325">
    <property type="entry name" value="RNA_pol_sigma_r2"/>
</dbReference>
<keyword evidence="8" id="KW-1185">Reference proteome</keyword>
<dbReference type="InterPro" id="IPR039425">
    <property type="entry name" value="RNA_pol_sigma-70-like"/>
</dbReference>
<gene>
    <name evidence="7" type="ORF">JT31_00860</name>
</gene>
<evidence type="ECO:0000256" key="4">
    <source>
        <dbReference type="ARBA" id="ARBA00023163"/>
    </source>
</evidence>
<dbReference type="EMBL" id="CP009451">
    <property type="protein sequence ID" value="AIR03226.1"/>
    <property type="molecule type" value="Genomic_DNA"/>
</dbReference>
<organism evidence="7 8">
    <name type="scientific">Cedecea neteri</name>
    <dbReference type="NCBI Taxonomy" id="158822"/>
    <lineage>
        <taxon>Bacteria</taxon>
        <taxon>Pseudomonadati</taxon>
        <taxon>Pseudomonadota</taxon>
        <taxon>Gammaproteobacteria</taxon>
        <taxon>Enterobacterales</taxon>
        <taxon>Enterobacteriaceae</taxon>
        <taxon>Cedecea</taxon>
    </lineage>
</organism>
<evidence type="ECO:0000259" key="5">
    <source>
        <dbReference type="Pfam" id="PF04542"/>
    </source>
</evidence>
<proteinExistence type="inferred from homology"/>
<evidence type="ECO:0000313" key="8">
    <source>
        <dbReference type="Proteomes" id="UP000029481"/>
    </source>
</evidence>
<keyword evidence="4" id="KW-0804">Transcription</keyword>
<dbReference type="Pfam" id="PF08281">
    <property type="entry name" value="Sigma70_r4_2"/>
    <property type="match status" value="1"/>
</dbReference>
<comment type="similarity">
    <text evidence="1">Belongs to the sigma-70 factor family. ECF subfamily.</text>
</comment>
<dbReference type="InterPro" id="IPR013324">
    <property type="entry name" value="RNA_pol_sigma_r3/r4-like"/>
</dbReference>
<dbReference type="PANTHER" id="PTHR43133">
    <property type="entry name" value="RNA POLYMERASE ECF-TYPE SIGMA FACTO"/>
    <property type="match status" value="1"/>
</dbReference>
<accession>A0A089PWC2</accession>
<dbReference type="InterPro" id="IPR036388">
    <property type="entry name" value="WH-like_DNA-bd_sf"/>
</dbReference>
<dbReference type="CDD" id="cd06171">
    <property type="entry name" value="Sigma70_r4"/>
    <property type="match status" value="1"/>
</dbReference>
<keyword evidence="2" id="KW-0805">Transcription regulation</keyword>
<dbReference type="KEGG" id="cnt:JT31_00860"/>
<dbReference type="GO" id="GO:0006352">
    <property type="term" value="P:DNA-templated transcription initiation"/>
    <property type="evidence" value="ECO:0007669"/>
    <property type="project" value="InterPro"/>
</dbReference>
<dbReference type="OrthoDB" id="9784272at2"/>
<dbReference type="Pfam" id="PF04542">
    <property type="entry name" value="Sigma70_r2"/>
    <property type="match status" value="1"/>
</dbReference>
<evidence type="ECO:0000256" key="1">
    <source>
        <dbReference type="ARBA" id="ARBA00010641"/>
    </source>
</evidence>
<dbReference type="Gene3D" id="1.10.10.10">
    <property type="entry name" value="Winged helix-like DNA-binding domain superfamily/Winged helix DNA-binding domain"/>
    <property type="match status" value="1"/>
</dbReference>
<dbReference type="InterPro" id="IPR013249">
    <property type="entry name" value="RNA_pol_sigma70_r4_t2"/>
</dbReference>
<evidence type="ECO:0000256" key="2">
    <source>
        <dbReference type="ARBA" id="ARBA00023015"/>
    </source>
</evidence>
<dbReference type="InterPro" id="IPR014284">
    <property type="entry name" value="RNA_pol_sigma-70_dom"/>
</dbReference>
<feature type="domain" description="RNA polymerase sigma factor 70 region 4 type 2" evidence="6">
    <location>
        <begin position="127"/>
        <end position="178"/>
    </location>
</feature>
<dbReference type="SUPFAM" id="SSF88659">
    <property type="entry name" value="Sigma3 and sigma4 domains of RNA polymerase sigma factors"/>
    <property type="match status" value="1"/>
</dbReference>
<dbReference type="PANTHER" id="PTHR43133:SF62">
    <property type="entry name" value="RNA POLYMERASE SIGMA FACTOR SIGZ"/>
    <property type="match status" value="1"/>
</dbReference>
<dbReference type="InterPro" id="IPR007627">
    <property type="entry name" value="RNA_pol_sigma70_r2"/>
</dbReference>
<sequence>MDKTLVEQQVKLMQAVAEGDRRAFEQLYRLTSPHLFAVALRTVQRRAWAEEILHDAFLTVWNRASGYDPALSAPVTWLTHIVRNRCIDWLRSGQSRAANQEEELSDNAADMESEADNGWCDEQQAGRLRGCLEGLSSEQRQSVVLAYYQGMSHGDIADWLQQPLGTVKSWIRRALDHLKDCVGL</sequence>
<dbReference type="AlphaFoldDB" id="A0A089PWC2"/>
<dbReference type="Proteomes" id="UP000029481">
    <property type="component" value="Chromosome"/>
</dbReference>
<evidence type="ECO:0000256" key="3">
    <source>
        <dbReference type="ARBA" id="ARBA00023082"/>
    </source>
</evidence>
<dbReference type="SUPFAM" id="SSF88946">
    <property type="entry name" value="Sigma2 domain of RNA polymerase sigma factors"/>
    <property type="match status" value="1"/>
</dbReference>
<evidence type="ECO:0000313" key="7">
    <source>
        <dbReference type="EMBL" id="AIR03226.1"/>
    </source>
</evidence>